<evidence type="ECO:0000313" key="1">
    <source>
        <dbReference type="EMBL" id="KIP09067.1"/>
    </source>
</evidence>
<dbReference type="Proteomes" id="UP000053257">
    <property type="component" value="Unassembled WGS sequence"/>
</dbReference>
<accession>A0A0C3SAB6</accession>
<evidence type="ECO:0000313" key="2">
    <source>
        <dbReference type="Proteomes" id="UP000053257"/>
    </source>
</evidence>
<dbReference type="EMBL" id="KN840470">
    <property type="protein sequence ID" value="KIP09067.1"/>
    <property type="molecule type" value="Genomic_DNA"/>
</dbReference>
<organism evidence="1 2">
    <name type="scientific">Phlebiopsis gigantea (strain 11061_1 CR5-6)</name>
    <name type="common">White-rot fungus</name>
    <name type="synonym">Peniophora gigantea</name>
    <dbReference type="NCBI Taxonomy" id="745531"/>
    <lineage>
        <taxon>Eukaryota</taxon>
        <taxon>Fungi</taxon>
        <taxon>Dikarya</taxon>
        <taxon>Basidiomycota</taxon>
        <taxon>Agaricomycotina</taxon>
        <taxon>Agaricomycetes</taxon>
        <taxon>Polyporales</taxon>
        <taxon>Phanerochaetaceae</taxon>
        <taxon>Phlebiopsis</taxon>
    </lineage>
</organism>
<reference evidence="1 2" key="1">
    <citation type="journal article" date="2014" name="PLoS Genet.">
        <title>Analysis of the Phlebiopsis gigantea genome, transcriptome and secretome provides insight into its pioneer colonization strategies of wood.</title>
        <authorList>
            <person name="Hori C."/>
            <person name="Ishida T."/>
            <person name="Igarashi K."/>
            <person name="Samejima M."/>
            <person name="Suzuki H."/>
            <person name="Master E."/>
            <person name="Ferreira P."/>
            <person name="Ruiz-Duenas F.J."/>
            <person name="Held B."/>
            <person name="Canessa P."/>
            <person name="Larrondo L.F."/>
            <person name="Schmoll M."/>
            <person name="Druzhinina I.S."/>
            <person name="Kubicek C.P."/>
            <person name="Gaskell J.A."/>
            <person name="Kersten P."/>
            <person name="St John F."/>
            <person name="Glasner J."/>
            <person name="Sabat G."/>
            <person name="Splinter BonDurant S."/>
            <person name="Syed K."/>
            <person name="Yadav J."/>
            <person name="Mgbeahuruike A.C."/>
            <person name="Kovalchuk A."/>
            <person name="Asiegbu F.O."/>
            <person name="Lackner G."/>
            <person name="Hoffmeister D."/>
            <person name="Rencoret J."/>
            <person name="Gutierrez A."/>
            <person name="Sun H."/>
            <person name="Lindquist E."/>
            <person name="Barry K."/>
            <person name="Riley R."/>
            <person name="Grigoriev I.V."/>
            <person name="Henrissat B."/>
            <person name="Kues U."/>
            <person name="Berka R.M."/>
            <person name="Martinez A.T."/>
            <person name="Covert S.F."/>
            <person name="Blanchette R.A."/>
            <person name="Cullen D."/>
        </authorList>
    </citation>
    <scope>NUCLEOTIDE SEQUENCE [LARGE SCALE GENOMIC DNA]</scope>
    <source>
        <strain evidence="1 2">11061_1 CR5-6</strain>
    </source>
</reference>
<protein>
    <submittedName>
        <fullName evidence="1">Uncharacterized protein</fullName>
    </submittedName>
</protein>
<keyword evidence="2" id="KW-1185">Reference proteome</keyword>
<proteinExistence type="predicted"/>
<dbReference type="HOGENOM" id="CLU_1603354_0_0_1"/>
<name>A0A0C3SAB6_PHLG1</name>
<sequence>MMHTGTFVCHKPTASLMGLYPLACLTPVLGSWMLLPMHPCFASIYASANCSGAAAGRPTSVGTLTPSAHAPPFWASRIAPTSIHNWATPRAIQGGADRFRTRITNNATEIGTSHQDFVVSQARRQAQHNRSAAVVSASVRGPHRRVRCQPELRKTHHARLTRRKYS</sequence>
<dbReference type="AlphaFoldDB" id="A0A0C3SAB6"/>
<gene>
    <name evidence="1" type="ORF">PHLGIDRAFT_345856</name>
</gene>